<feature type="transmembrane region" description="Helical" evidence="1">
    <location>
        <begin position="69"/>
        <end position="89"/>
    </location>
</feature>
<keyword evidence="1" id="KW-0812">Transmembrane</keyword>
<keyword evidence="1" id="KW-1133">Transmembrane helix</keyword>
<feature type="transmembrane region" description="Helical" evidence="1">
    <location>
        <begin position="101"/>
        <end position="121"/>
    </location>
</feature>
<evidence type="ECO:0000313" key="3">
    <source>
        <dbReference type="Proteomes" id="UP000751518"/>
    </source>
</evidence>
<proteinExistence type="predicted"/>
<evidence type="ECO:0000313" key="2">
    <source>
        <dbReference type="EMBL" id="MCA9392087.1"/>
    </source>
</evidence>
<organism evidence="2 3">
    <name type="scientific">candidate division WWE3 bacterium</name>
    <dbReference type="NCBI Taxonomy" id="2053526"/>
    <lineage>
        <taxon>Bacteria</taxon>
        <taxon>Katanobacteria</taxon>
    </lineage>
</organism>
<reference evidence="2" key="2">
    <citation type="journal article" date="2021" name="Microbiome">
        <title>Successional dynamics and alternative stable states in a saline activated sludge microbial community over 9 years.</title>
        <authorList>
            <person name="Wang Y."/>
            <person name="Ye J."/>
            <person name="Ju F."/>
            <person name="Liu L."/>
            <person name="Boyd J.A."/>
            <person name="Deng Y."/>
            <person name="Parks D.H."/>
            <person name="Jiang X."/>
            <person name="Yin X."/>
            <person name="Woodcroft B.J."/>
            <person name="Tyson G.W."/>
            <person name="Hugenholtz P."/>
            <person name="Polz M.F."/>
            <person name="Zhang T."/>
        </authorList>
    </citation>
    <scope>NUCLEOTIDE SEQUENCE</scope>
    <source>
        <strain evidence="2">HKST-UBA03</strain>
    </source>
</reference>
<name>A0A955LJW9_UNCKA</name>
<feature type="transmembrane region" description="Helical" evidence="1">
    <location>
        <begin position="160"/>
        <end position="179"/>
    </location>
</feature>
<feature type="transmembrane region" description="Helical" evidence="1">
    <location>
        <begin position="242"/>
        <end position="259"/>
    </location>
</feature>
<feature type="transmembrane region" description="Helical" evidence="1">
    <location>
        <begin position="214"/>
        <end position="230"/>
    </location>
</feature>
<gene>
    <name evidence="2" type="ORF">KC614_02690</name>
</gene>
<dbReference type="Proteomes" id="UP000751518">
    <property type="component" value="Unassembled WGS sequence"/>
</dbReference>
<protein>
    <submittedName>
        <fullName evidence="2">Uncharacterized protein</fullName>
    </submittedName>
</protein>
<comment type="caution">
    <text evidence="2">The sequence shown here is derived from an EMBL/GenBank/DDBJ whole genome shotgun (WGS) entry which is preliminary data.</text>
</comment>
<dbReference type="EMBL" id="JAGQKZ010000019">
    <property type="protein sequence ID" value="MCA9392087.1"/>
    <property type="molecule type" value="Genomic_DNA"/>
</dbReference>
<feature type="transmembrane region" description="Helical" evidence="1">
    <location>
        <begin position="191"/>
        <end position="208"/>
    </location>
</feature>
<reference evidence="2" key="1">
    <citation type="submission" date="2020-04" db="EMBL/GenBank/DDBJ databases">
        <authorList>
            <person name="Zhang T."/>
        </authorList>
    </citation>
    <scope>NUCLEOTIDE SEQUENCE</scope>
    <source>
        <strain evidence="2">HKST-UBA03</strain>
    </source>
</reference>
<feature type="transmembrane region" description="Helical" evidence="1">
    <location>
        <begin position="133"/>
        <end position="154"/>
    </location>
</feature>
<feature type="transmembrane region" description="Helical" evidence="1">
    <location>
        <begin position="39"/>
        <end position="62"/>
    </location>
</feature>
<sequence length="260" mass="29028">MDFFLEKQNKRRKVVATAVVTYLLVAVYAYAYLQLHNLYVTVSADALLIILMTFSGFLVWLAIGGGNNFGMLITMIYPPMIYLVTSILYVTSASSASTQLLLALIFGVGYYLLLLAMNVLYVSSFKKIPLRQVGLSTLFLTGIIIFILLGVYIANSGWGINVGSFAWWIAICLFGYAYIRQIKEARFIVELGLFAVVTLELMFLINFWPSNVAIAMVALAGWSFVFLGLIQHHLQKDLTKAITSEFLLISLVLLLAYLIV</sequence>
<dbReference type="AlphaFoldDB" id="A0A955LJW9"/>
<accession>A0A955LJW9</accession>
<keyword evidence="1" id="KW-0472">Membrane</keyword>
<feature type="transmembrane region" description="Helical" evidence="1">
    <location>
        <begin position="14"/>
        <end position="33"/>
    </location>
</feature>
<evidence type="ECO:0000256" key="1">
    <source>
        <dbReference type="SAM" id="Phobius"/>
    </source>
</evidence>